<sequence length="85" mass="9432">MPKESASEKRSVIPPARYNYTHLQRSGSTRLAPVACWIATHPEEFAALSPAERRLQTFITSVEGDRIRASIKGKGTKVHLPESSK</sequence>
<name>A0A9K3CUE5_9EUKA</name>
<dbReference type="AlphaFoldDB" id="A0A9K3CUE5"/>
<evidence type="ECO:0000313" key="2">
    <source>
        <dbReference type="Proteomes" id="UP000265618"/>
    </source>
</evidence>
<proteinExistence type="predicted"/>
<keyword evidence="2" id="KW-1185">Reference proteome</keyword>
<reference evidence="1 2" key="1">
    <citation type="journal article" date="2018" name="PLoS ONE">
        <title>The draft genome of Kipferlia bialata reveals reductive genome evolution in fornicate parasites.</title>
        <authorList>
            <person name="Tanifuji G."/>
            <person name="Takabayashi S."/>
            <person name="Kume K."/>
            <person name="Takagi M."/>
            <person name="Nakayama T."/>
            <person name="Kamikawa R."/>
            <person name="Inagaki Y."/>
            <person name="Hashimoto T."/>
        </authorList>
    </citation>
    <scope>NUCLEOTIDE SEQUENCE [LARGE SCALE GENOMIC DNA]</scope>
    <source>
        <strain evidence="1">NY0173</strain>
    </source>
</reference>
<comment type="caution">
    <text evidence="1">The sequence shown here is derived from an EMBL/GenBank/DDBJ whole genome shotgun (WGS) entry which is preliminary data.</text>
</comment>
<evidence type="ECO:0000313" key="1">
    <source>
        <dbReference type="EMBL" id="GIQ82508.1"/>
    </source>
</evidence>
<accession>A0A9K3CUE5</accession>
<gene>
    <name evidence="1" type="ORF">KIPB_003662</name>
</gene>
<protein>
    <submittedName>
        <fullName evidence="1">Uncharacterized protein</fullName>
    </submittedName>
</protein>
<organism evidence="1 2">
    <name type="scientific">Kipferlia bialata</name>
    <dbReference type="NCBI Taxonomy" id="797122"/>
    <lineage>
        <taxon>Eukaryota</taxon>
        <taxon>Metamonada</taxon>
        <taxon>Carpediemonas-like organisms</taxon>
        <taxon>Kipferlia</taxon>
    </lineage>
</organism>
<dbReference type="Proteomes" id="UP000265618">
    <property type="component" value="Unassembled WGS sequence"/>
</dbReference>
<dbReference type="EMBL" id="BDIP01000719">
    <property type="protein sequence ID" value="GIQ82508.1"/>
    <property type="molecule type" value="Genomic_DNA"/>
</dbReference>